<dbReference type="EMBL" id="JBEWTB010000002">
    <property type="protein sequence ID" value="MET4755484.1"/>
    <property type="molecule type" value="Genomic_DNA"/>
</dbReference>
<feature type="region of interest" description="Disordered" evidence="2">
    <location>
        <begin position="1"/>
        <end position="24"/>
    </location>
</feature>
<keyword evidence="4" id="KW-1185">Reference proteome</keyword>
<dbReference type="Proteomes" id="UP001549366">
    <property type="component" value="Unassembled WGS sequence"/>
</dbReference>
<feature type="coiled-coil region" evidence="1">
    <location>
        <begin position="318"/>
        <end position="434"/>
    </location>
</feature>
<feature type="compositionally biased region" description="Polar residues" evidence="2">
    <location>
        <begin position="1"/>
        <end position="12"/>
    </location>
</feature>
<evidence type="ECO:0000256" key="2">
    <source>
        <dbReference type="SAM" id="MobiDB-lite"/>
    </source>
</evidence>
<comment type="caution">
    <text evidence="3">The sequence shown here is derived from an EMBL/GenBank/DDBJ whole genome shotgun (WGS) entry which is preliminary data.</text>
</comment>
<evidence type="ECO:0000313" key="3">
    <source>
        <dbReference type="EMBL" id="MET4755484.1"/>
    </source>
</evidence>
<organism evidence="3 4">
    <name type="scientific">Endozoicomonas lisbonensis</name>
    <dbReference type="NCBI Taxonomy" id="3120522"/>
    <lineage>
        <taxon>Bacteria</taxon>
        <taxon>Pseudomonadati</taxon>
        <taxon>Pseudomonadota</taxon>
        <taxon>Gammaproteobacteria</taxon>
        <taxon>Oceanospirillales</taxon>
        <taxon>Endozoicomonadaceae</taxon>
        <taxon>Endozoicomonas</taxon>
    </lineage>
</organism>
<accession>A0ABV2SCI8</accession>
<name>A0ABV2SCI8_9GAMM</name>
<gene>
    <name evidence="3" type="ORF">V5J35_000676</name>
</gene>
<evidence type="ECO:0000256" key="1">
    <source>
        <dbReference type="SAM" id="Coils"/>
    </source>
</evidence>
<evidence type="ECO:0000313" key="4">
    <source>
        <dbReference type="Proteomes" id="UP001549366"/>
    </source>
</evidence>
<protein>
    <submittedName>
        <fullName evidence="3">Conjugal transfer/entry exclusion protein</fullName>
    </submittedName>
</protein>
<dbReference type="RefSeq" id="WP_354009903.1">
    <property type="nucleotide sequence ID" value="NZ_JBEWTA010000001.1"/>
</dbReference>
<keyword evidence="1" id="KW-0175">Coiled coil</keyword>
<proteinExistence type="predicted"/>
<sequence>MQPSNTTGTTGTAGLEHFYPGMDDQHTLNSKGEFVNLSVRKVENTVNKLISNRNNQLQQVQNATQTSVYERRIKILKKHGDFHTSTERLNNNSHKGRKGKLGIIDDKVLKENIDAIKDIATDKLADKPIGNDKDNKIVVSKKGLKKRAQEDLSIFFSQSIDEAKTPQTLQTLHHFISKEAKENGITSKQLSALNKALINKADDMTRALPQTLLSASKKDNQPSHKTETKKLQYVHDLHSMLNTVAPGVLKVHKSTIHKEAVKAFINATNHLEPHSSSFGETRKILEGIESDKKELLQPVLNATSKDTQQVNRTLVRINEAIENTVKVMKNQLAQIKNRTQDLQTAAKQLSGYQQDLSKLTTKLKAKVRDLESKESEYTQLRDNAGSKLKRRFNVSYQWARRANRIEKNKLGAQKEQLQQQFKELKGEILDQKRQYAYLRAELRNIHKKFSDSQDVSSGDAIDPRSAVGNTKFDEILSGLEARNEIDESDVVTAHQYFSTLAQSDVPEETIERMAAKYKQLVEKESFDGYQALWVISNSYTDSSGSNFEDDCAKEIAYLTEQAQLTPAHSPKLHRKTVNQPESLQLESRLAKVNSLDTADYSNSGIANYVKEMSEQNPQLKAEINEICEFYLDGLENDLKAFDNNSTGFNELFVDHYTALGVGIRALVDDHSSAKDACSQMANYLQEREEELNRTSHL</sequence>
<reference evidence="3 4" key="1">
    <citation type="submission" date="2024-06" db="EMBL/GenBank/DDBJ databases">
        <title>Genomic Encyclopedia of Type Strains, Phase V (KMG-V): Genome sequencing to study the core and pangenomes of soil and plant-associated prokaryotes.</title>
        <authorList>
            <person name="Whitman W."/>
        </authorList>
    </citation>
    <scope>NUCLEOTIDE SEQUENCE [LARGE SCALE GENOMIC DNA]</scope>
    <source>
        <strain evidence="3 4">NE40</strain>
    </source>
</reference>